<dbReference type="EMBL" id="JAIWYP010000001">
    <property type="protein sequence ID" value="KAH3894603.1"/>
    <property type="molecule type" value="Genomic_DNA"/>
</dbReference>
<comment type="caution">
    <text evidence="2">The sequence shown here is derived from an EMBL/GenBank/DDBJ whole genome shotgun (WGS) entry which is preliminary data.</text>
</comment>
<sequence length="66" mass="6884">MLPVQPAARALPLTAVVVAAVVVVVVAAAGPLLPGFYPEVLVGCLFPLSGVPPVTDRTVMFWENWA</sequence>
<keyword evidence="1" id="KW-0472">Membrane</keyword>
<reference evidence="2" key="1">
    <citation type="journal article" date="2019" name="bioRxiv">
        <title>The Genome of the Zebra Mussel, Dreissena polymorpha: A Resource for Invasive Species Research.</title>
        <authorList>
            <person name="McCartney M.A."/>
            <person name="Auch B."/>
            <person name="Kono T."/>
            <person name="Mallez S."/>
            <person name="Zhang Y."/>
            <person name="Obille A."/>
            <person name="Becker A."/>
            <person name="Abrahante J.E."/>
            <person name="Garbe J."/>
            <person name="Badalamenti J.P."/>
            <person name="Herman A."/>
            <person name="Mangelson H."/>
            <person name="Liachko I."/>
            <person name="Sullivan S."/>
            <person name="Sone E.D."/>
            <person name="Koren S."/>
            <person name="Silverstein K.A.T."/>
            <person name="Beckman K.B."/>
            <person name="Gohl D.M."/>
        </authorList>
    </citation>
    <scope>NUCLEOTIDE SEQUENCE</scope>
    <source>
        <strain evidence="2">Duluth1</strain>
        <tissue evidence="2">Whole animal</tissue>
    </source>
</reference>
<evidence type="ECO:0000313" key="2">
    <source>
        <dbReference type="EMBL" id="KAH3894603.1"/>
    </source>
</evidence>
<keyword evidence="1" id="KW-0812">Transmembrane</keyword>
<name>A0A9D4NDT0_DREPO</name>
<protein>
    <submittedName>
        <fullName evidence="2">Uncharacterized protein</fullName>
    </submittedName>
</protein>
<keyword evidence="3" id="KW-1185">Reference proteome</keyword>
<reference evidence="2" key="2">
    <citation type="submission" date="2020-11" db="EMBL/GenBank/DDBJ databases">
        <authorList>
            <person name="McCartney M.A."/>
            <person name="Auch B."/>
            <person name="Kono T."/>
            <person name="Mallez S."/>
            <person name="Becker A."/>
            <person name="Gohl D.M."/>
            <person name="Silverstein K.A.T."/>
            <person name="Koren S."/>
            <person name="Bechman K.B."/>
            <person name="Herman A."/>
            <person name="Abrahante J.E."/>
            <person name="Garbe J."/>
        </authorList>
    </citation>
    <scope>NUCLEOTIDE SEQUENCE</scope>
    <source>
        <strain evidence="2">Duluth1</strain>
        <tissue evidence="2">Whole animal</tissue>
    </source>
</reference>
<dbReference type="AlphaFoldDB" id="A0A9D4NDT0"/>
<feature type="transmembrane region" description="Helical" evidence="1">
    <location>
        <begin position="12"/>
        <end position="33"/>
    </location>
</feature>
<evidence type="ECO:0000313" key="3">
    <source>
        <dbReference type="Proteomes" id="UP000828390"/>
    </source>
</evidence>
<gene>
    <name evidence="2" type="ORF">DPMN_018760</name>
</gene>
<keyword evidence="1" id="KW-1133">Transmembrane helix</keyword>
<evidence type="ECO:0000256" key="1">
    <source>
        <dbReference type="SAM" id="Phobius"/>
    </source>
</evidence>
<organism evidence="2 3">
    <name type="scientific">Dreissena polymorpha</name>
    <name type="common">Zebra mussel</name>
    <name type="synonym">Mytilus polymorpha</name>
    <dbReference type="NCBI Taxonomy" id="45954"/>
    <lineage>
        <taxon>Eukaryota</taxon>
        <taxon>Metazoa</taxon>
        <taxon>Spiralia</taxon>
        <taxon>Lophotrochozoa</taxon>
        <taxon>Mollusca</taxon>
        <taxon>Bivalvia</taxon>
        <taxon>Autobranchia</taxon>
        <taxon>Heteroconchia</taxon>
        <taxon>Euheterodonta</taxon>
        <taxon>Imparidentia</taxon>
        <taxon>Neoheterodontei</taxon>
        <taxon>Myida</taxon>
        <taxon>Dreissenoidea</taxon>
        <taxon>Dreissenidae</taxon>
        <taxon>Dreissena</taxon>
    </lineage>
</organism>
<dbReference type="Proteomes" id="UP000828390">
    <property type="component" value="Unassembled WGS sequence"/>
</dbReference>
<proteinExistence type="predicted"/>
<accession>A0A9D4NDT0</accession>